<evidence type="ECO:0000313" key="5">
    <source>
        <dbReference type="Proteomes" id="UP000191144"/>
    </source>
</evidence>
<sequence>MLPSLLGTVKFWPRCSASIFRSKRLLTNSRRIAQRDGSLELVTTRGKKLKPKKAQIVILDPREAGLFKRKRTPAHFQRNDRHRTKERLSALQGVEFDDHGPSRRTLGSADSPAGDILQEIESQRRKLLVFKNTVPKEQVIKSIHDLKPGADAQVMSLKRYEQLKALLEIAYTLPQLKEYAKQYHNLSSSKSITKKALIPKILDKLWHCQVDETMSEGQDLMVERIIDVQTRDIYLLLLTNNGKILQNFARLGATVAVALSENKIIVRATKSLVKYVEVSLRKILDNVQREIVSINDLIQEHSCDNNADITPSALVSLVQKESATYFEELPDENPETYAITSFGTKRIIRAKNLLLWALDYNPQVTESVKFLGEHDRSNYMAFPFTDIDDLDWVRRKKSWFRLQEPVKKGPTTLVHKARRLVLTHGKTDELYQSLVETQNDSVPKIQAAVESKTWSITLGHILEDEEKQVTIFQPKVSGMVPKLMQLPLYDDIVTQDELYTVDQHEYYVQLKLIPKMDGSVNTRNIPPLELWFELDDDDKAINSTVRCLLHAEDKSLLLETPHLSHDLKVTMDRTLEVTKSYDQAPQNWLEDQPGLKEFLLRARLTFRENEKLFVPKHLKYNLQFQDRSEPEPVTFEYVNVKYHRVLKMKLMDKYLVQFSDVNGGSRGGHFKQVDFVNPECGDMSREEFGELMRNVAEFL</sequence>
<evidence type="ECO:0000313" key="4">
    <source>
        <dbReference type="EMBL" id="SCV00710.1"/>
    </source>
</evidence>
<name>A0A1G4K9E5_9SACH</name>
<evidence type="ECO:0000259" key="2">
    <source>
        <dbReference type="Pfam" id="PF20776"/>
    </source>
</evidence>
<dbReference type="InterPro" id="IPR048400">
    <property type="entry name" value="SLS1_N"/>
</dbReference>
<dbReference type="InterPro" id="IPR032741">
    <property type="entry name" value="Sls1_KH-1"/>
</dbReference>
<dbReference type="Pfam" id="PF20778">
    <property type="entry name" value="SLS1_C"/>
    <property type="match status" value="1"/>
</dbReference>
<dbReference type="AlphaFoldDB" id="A0A1G4K9E5"/>
<feature type="domain" description="SLS1 N-terminal" evidence="2">
    <location>
        <begin position="132"/>
        <end position="211"/>
    </location>
</feature>
<dbReference type="Proteomes" id="UP000191144">
    <property type="component" value="Chromosome G"/>
</dbReference>
<accession>A0A1G4K9E5</accession>
<keyword evidence="5" id="KW-1185">Reference proteome</keyword>
<dbReference type="Pfam" id="PF14611">
    <property type="entry name" value="KH_SLS1_1"/>
    <property type="match status" value="1"/>
</dbReference>
<reference evidence="5" key="1">
    <citation type="submission" date="2016-03" db="EMBL/GenBank/DDBJ databases">
        <authorList>
            <person name="Devillers Hugo."/>
        </authorList>
    </citation>
    <scope>NUCLEOTIDE SEQUENCE [LARGE SCALE GENOMIC DNA]</scope>
</reference>
<proteinExistence type="predicted"/>
<gene>
    <name evidence="4" type="ORF">LAME_0G11518G</name>
</gene>
<feature type="domain" description="SLS1 first KH" evidence="1">
    <location>
        <begin position="225"/>
        <end position="287"/>
    </location>
</feature>
<dbReference type="OrthoDB" id="5392646at2759"/>
<organism evidence="4 5">
    <name type="scientific">Lachancea meyersii CBS 8951</name>
    <dbReference type="NCBI Taxonomy" id="1266667"/>
    <lineage>
        <taxon>Eukaryota</taxon>
        <taxon>Fungi</taxon>
        <taxon>Dikarya</taxon>
        <taxon>Ascomycota</taxon>
        <taxon>Saccharomycotina</taxon>
        <taxon>Saccharomycetes</taxon>
        <taxon>Saccharomycetales</taxon>
        <taxon>Saccharomycetaceae</taxon>
        <taxon>Lachancea</taxon>
    </lineage>
</organism>
<evidence type="ECO:0000259" key="3">
    <source>
        <dbReference type="Pfam" id="PF20778"/>
    </source>
</evidence>
<feature type="domain" description="SLS1 C-terminal" evidence="3">
    <location>
        <begin position="389"/>
        <end position="697"/>
    </location>
</feature>
<evidence type="ECO:0000259" key="1">
    <source>
        <dbReference type="Pfam" id="PF14611"/>
    </source>
</evidence>
<protein>
    <submittedName>
        <fullName evidence="4">LAME_0G11518g1_1</fullName>
    </submittedName>
</protein>
<dbReference type="Pfam" id="PF20776">
    <property type="entry name" value="SLS1_N"/>
    <property type="match status" value="1"/>
</dbReference>
<dbReference type="GO" id="GO:0005743">
    <property type="term" value="C:mitochondrial inner membrane"/>
    <property type="evidence" value="ECO:0007669"/>
    <property type="project" value="InterPro"/>
</dbReference>
<dbReference type="EMBL" id="LT598484">
    <property type="protein sequence ID" value="SCV00710.1"/>
    <property type="molecule type" value="Genomic_DNA"/>
</dbReference>
<dbReference type="InterPro" id="IPR048401">
    <property type="entry name" value="SLS1_C"/>
</dbReference>